<dbReference type="InterPro" id="IPR011032">
    <property type="entry name" value="GroES-like_sf"/>
</dbReference>
<accession>A0A9P3LF47</accession>
<dbReference type="InterPro" id="IPR013149">
    <property type="entry name" value="ADH-like_C"/>
</dbReference>
<comment type="caution">
    <text evidence="4">The sequence shown here is derived from an EMBL/GenBank/DDBJ whole genome shotgun (WGS) entry which is preliminary data.</text>
</comment>
<name>A0A9P3LF47_9APHY</name>
<dbReference type="InterPro" id="IPR041694">
    <property type="entry name" value="ADH_N_2"/>
</dbReference>
<dbReference type="InterPro" id="IPR045010">
    <property type="entry name" value="MDR_fam"/>
</dbReference>
<dbReference type="EMBL" id="BPQB01000025">
    <property type="protein sequence ID" value="GJE92244.1"/>
    <property type="molecule type" value="Genomic_DNA"/>
</dbReference>
<protein>
    <submittedName>
        <fullName evidence="4">NADP-dependent oxidoreductase</fullName>
    </submittedName>
</protein>
<feature type="domain" description="Oxidoreductase N-terminal" evidence="3">
    <location>
        <begin position="9"/>
        <end position="114"/>
    </location>
</feature>
<dbReference type="AlphaFoldDB" id="A0A9P3LF47"/>
<dbReference type="Pfam" id="PF00107">
    <property type="entry name" value="ADH_zinc_N"/>
    <property type="match status" value="1"/>
</dbReference>
<evidence type="ECO:0000259" key="2">
    <source>
        <dbReference type="Pfam" id="PF00107"/>
    </source>
</evidence>
<evidence type="ECO:0000259" key="3">
    <source>
        <dbReference type="Pfam" id="PF16884"/>
    </source>
</evidence>
<feature type="domain" description="Alcohol dehydrogenase-like C-terminal" evidence="2">
    <location>
        <begin position="169"/>
        <end position="289"/>
    </location>
</feature>
<evidence type="ECO:0000313" key="4">
    <source>
        <dbReference type="EMBL" id="GJE92244.1"/>
    </source>
</evidence>
<dbReference type="SUPFAM" id="SSF51735">
    <property type="entry name" value="NAD(P)-binding Rossmann-fold domains"/>
    <property type="match status" value="1"/>
</dbReference>
<dbReference type="GO" id="GO:0016628">
    <property type="term" value="F:oxidoreductase activity, acting on the CH-CH group of donors, NAD or NADP as acceptor"/>
    <property type="evidence" value="ECO:0007669"/>
    <property type="project" value="InterPro"/>
</dbReference>
<dbReference type="CDD" id="cd05288">
    <property type="entry name" value="PGDH"/>
    <property type="match status" value="1"/>
</dbReference>
<dbReference type="Proteomes" id="UP000703269">
    <property type="component" value="Unassembled WGS sequence"/>
</dbReference>
<evidence type="ECO:0000256" key="1">
    <source>
        <dbReference type="ARBA" id="ARBA00023002"/>
    </source>
</evidence>
<dbReference type="OrthoDB" id="809632at2759"/>
<proteinExistence type="predicted"/>
<dbReference type="Gene3D" id="3.90.180.10">
    <property type="entry name" value="Medium-chain alcohol dehydrogenases, catalytic domain"/>
    <property type="match status" value="1"/>
</dbReference>
<sequence>MASVRNARVVFSEIPQGVPDPQRSVKYDESELIDLDNVPLNGGFLAKAVALSIDPYMRNRMREAHIVQRFSPFLLGKPLVNYGVGRVIRSEHPGIKPGDYFHRKDLSFQEYSVIPDLSDVYVLTNEQKLPWTLYCGVAGMAGQTAWMGWHEYAAPKPGDVCFVTAAGGPVGSFVIQLAKAAGCKVVASAGSADKLQFARECGADVVFNYKTASTADVLQQEGPVNIYWDNVGGTSLDAALAHSANSARFIECGMISTINGESPHVKNLGMIVGNDLKVFGFIVGTLLPRYEDAFYGEVPRLVAEGKIRYREDVKKGLQYVGQAIYEVQTGGNKGKSVISLE</sequence>
<dbReference type="InterPro" id="IPR036291">
    <property type="entry name" value="NAD(P)-bd_dom_sf"/>
</dbReference>
<keyword evidence="1" id="KW-0560">Oxidoreductase</keyword>
<dbReference type="PANTHER" id="PTHR43205:SF7">
    <property type="entry name" value="PROSTAGLANDIN REDUCTASE 1"/>
    <property type="match status" value="1"/>
</dbReference>
<keyword evidence="5" id="KW-1185">Reference proteome</keyword>
<reference evidence="4 5" key="1">
    <citation type="submission" date="2021-08" db="EMBL/GenBank/DDBJ databases">
        <title>Draft Genome Sequence of Phanerochaete sordida strain YK-624.</title>
        <authorList>
            <person name="Mori T."/>
            <person name="Dohra H."/>
            <person name="Suzuki T."/>
            <person name="Kawagishi H."/>
            <person name="Hirai H."/>
        </authorList>
    </citation>
    <scope>NUCLEOTIDE SEQUENCE [LARGE SCALE GENOMIC DNA]</scope>
    <source>
        <strain evidence="4 5">YK-624</strain>
    </source>
</reference>
<dbReference type="PANTHER" id="PTHR43205">
    <property type="entry name" value="PROSTAGLANDIN REDUCTASE"/>
    <property type="match status" value="1"/>
</dbReference>
<gene>
    <name evidence="4" type="ORF">PsYK624_083970</name>
</gene>
<dbReference type="Gene3D" id="3.40.50.720">
    <property type="entry name" value="NAD(P)-binding Rossmann-like Domain"/>
    <property type="match status" value="1"/>
</dbReference>
<dbReference type="SUPFAM" id="SSF50129">
    <property type="entry name" value="GroES-like"/>
    <property type="match status" value="1"/>
</dbReference>
<evidence type="ECO:0000313" key="5">
    <source>
        <dbReference type="Proteomes" id="UP000703269"/>
    </source>
</evidence>
<dbReference type="Pfam" id="PF16884">
    <property type="entry name" value="ADH_N_2"/>
    <property type="match status" value="1"/>
</dbReference>
<organism evidence="4 5">
    <name type="scientific">Phanerochaete sordida</name>
    <dbReference type="NCBI Taxonomy" id="48140"/>
    <lineage>
        <taxon>Eukaryota</taxon>
        <taxon>Fungi</taxon>
        <taxon>Dikarya</taxon>
        <taxon>Basidiomycota</taxon>
        <taxon>Agaricomycotina</taxon>
        <taxon>Agaricomycetes</taxon>
        <taxon>Polyporales</taxon>
        <taxon>Phanerochaetaceae</taxon>
        <taxon>Phanerochaete</taxon>
    </lineage>
</organism>